<sequence length="93" mass="10174">MRHKLNRDFIAAPLLATLTLFAAPALAQDAEADNERCRANPDADTNQGRLARKLDDCDGILKPPKVGDTEMVEPAPDTGTTPLIRPEDLPRQQ</sequence>
<reference evidence="3 4" key="1">
    <citation type="submission" date="2019-03" db="EMBL/GenBank/DDBJ databases">
        <title>Genomic Encyclopedia of Type Strains, Phase IV (KMG-V): Genome sequencing to study the core and pangenomes of soil and plant-associated prokaryotes.</title>
        <authorList>
            <person name="Whitman W."/>
        </authorList>
    </citation>
    <scope>NUCLEOTIDE SEQUENCE [LARGE SCALE GENOMIC DNA]</scope>
    <source>
        <strain evidence="3 4">23C40</strain>
    </source>
</reference>
<keyword evidence="2" id="KW-0732">Signal</keyword>
<feature type="signal peptide" evidence="2">
    <location>
        <begin position="1"/>
        <end position="27"/>
    </location>
</feature>
<feature type="region of interest" description="Disordered" evidence="1">
    <location>
        <begin position="61"/>
        <end position="93"/>
    </location>
</feature>
<dbReference type="Proteomes" id="UP000295043">
    <property type="component" value="Unassembled WGS sequence"/>
</dbReference>
<dbReference type="AlphaFoldDB" id="A0A4R2B636"/>
<comment type="caution">
    <text evidence="3">The sequence shown here is derived from an EMBL/GenBank/DDBJ whole genome shotgun (WGS) entry which is preliminary data.</text>
</comment>
<name>A0A4R2B636_9HYPH</name>
<dbReference type="RefSeq" id="WP_132080424.1">
    <property type="nucleotide sequence ID" value="NZ_SLVU01000026.1"/>
</dbReference>
<accession>A0A4R2B636</accession>
<evidence type="ECO:0008006" key="5">
    <source>
        <dbReference type="Google" id="ProtNLM"/>
    </source>
</evidence>
<evidence type="ECO:0000256" key="2">
    <source>
        <dbReference type="SAM" id="SignalP"/>
    </source>
</evidence>
<evidence type="ECO:0000256" key="1">
    <source>
        <dbReference type="SAM" id="MobiDB-lite"/>
    </source>
</evidence>
<dbReference type="EMBL" id="SLVU01000026">
    <property type="protein sequence ID" value="TCN21282.1"/>
    <property type="molecule type" value="Genomic_DNA"/>
</dbReference>
<feature type="chain" id="PRO_5020595474" description="Secreted protein" evidence="2">
    <location>
        <begin position="28"/>
        <end position="93"/>
    </location>
</feature>
<proteinExistence type="predicted"/>
<evidence type="ECO:0000313" key="4">
    <source>
        <dbReference type="Proteomes" id="UP000295043"/>
    </source>
</evidence>
<organism evidence="3 4">
    <name type="scientific">Sinorhizobium americanum</name>
    <dbReference type="NCBI Taxonomy" id="194963"/>
    <lineage>
        <taxon>Bacteria</taxon>
        <taxon>Pseudomonadati</taxon>
        <taxon>Pseudomonadota</taxon>
        <taxon>Alphaproteobacteria</taxon>
        <taxon>Hyphomicrobiales</taxon>
        <taxon>Rhizobiaceae</taxon>
        <taxon>Sinorhizobium/Ensifer group</taxon>
        <taxon>Sinorhizobium</taxon>
    </lineage>
</organism>
<gene>
    <name evidence="3" type="ORF">EV184_12658</name>
</gene>
<evidence type="ECO:0000313" key="3">
    <source>
        <dbReference type="EMBL" id="TCN21282.1"/>
    </source>
</evidence>
<protein>
    <recommendedName>
        <fullName evidence="5">Secreted protein</fullName>
    </recommendedName>
</protein>